<organism evidence="2 3">
    <name type="scientific">Pomacea canaliculata</name>
    <name type="common">Golden apple snail</name>
    <dbReference type="NCBI Taxonomy" id="400727"/>
    <lineage>
        <taxon>Eukaryota</taxon>
        <taxon>Metazoa</taxon>
        <taxon>Spiralia</taxon>
        <taxon>Lophotrochozoa</taxon>
        <taxon>Mollusca</taxon>
        <taxon>Gastropoda</taxon>
        <taxon>Caenogastropoda</taxon>
        <taxon>Architaenioglossa</taxon>
        <taxon>Ampullarioidea</taxon>
        <taxon>Ampullariidae</taxon>
        <taxon>Pomacea</taxon>
    </lineage>
</organism>
<evidence type="ECO:0000313" key="3">
    <source>
        <dbReference type="Proteomes" id="UP000245119"/>
    </source>
</evidence>
<keyword evidence="3" id="KW-1185">Reference proteome</keyword>
<feature type="region of interest" description="Disordered" evidence="1">
    <location>
        <begin position="1"/>
        <end position="69"/>
    </location>
</feature>
<dbReference type="EMBL" id="PZQS01000003">
    <property type="protein sequence ID" value="PVD33239.1"/>
    <property type="molecule type" value="Genomic_DNA"/>
</dbReference>
<protein>
    <submittedName>
        <fullName evidence="2">Uncharacterized protein</fullName>
    </submittedName>
</protein>
<name>A0A2T7PIJ8_POMCA</name>
<dbReference type="Proteomes" id="UP000245119">
    <property type="component" value="Linkage Group LG3"/>
</dbReference>
<evidence type="ECO:0000256" key="1">
    <source>
        <dbReference type="SAM" id="MobiDB-lite"/>
    </source>
</evidence>
<evidence type="ECO:0000313" key="2">
    <source>
        <dbReference type="EMBL" id="PVD33239.1"/>
    </source>
</evidence>
<accession>A0A2T7PIJ8</accession>
<feature type="compositionally biased region" description="Polar residues" evidence="1">
    <location>
        <begin position="44"/>
        <end position="64"/>
    </location>
</feature>
<reference evidence="2 3" key="1">
    <citation type="submission" date="2018-04" db="EMBL/GenBank/DDBJ databases">
        <title>The genome of golden apple snail Pomacea canaliculata provides insight into stress tolerance and invasive adaptation.</title>
        <authorList>
            <person name="Liu C."/>
            <person name="Liu B."/>
            <person name="Ren Y."/>
            <person name="Zhang Y."/>
            <person name="Wang H."/>
            <person name="Li S."/>
            <person name="Jiang F."/>
            <person name="Yin L."/>
            <person name="Zhang G."/>
            <person name="Qian W."/>
            <person name="Fan W."/>
        </authorList>
    </citation>
    <scope>NUCLEOTIDE SEQUENCE [LARGE SCALE GENOMIC DNA]</scope>
    <source>
        <strain evidence="2">SZHN2017</strain>
        <tissue evidence="2">Muscle</tissue>
    </source>
</reference>
<feature type="compositionally biased region" description="Basic residues" evidence="1">
    <location>
        <begin position="20"/>
        <end position="36"/>
    </location>
</feature>
<proteinExistence type="predicted"/>
<dbReference type="AlphaFoldDB" id="A0A2T7PIJ8"/>
<comment type="caution">
    <text evidence="2">The sequence shown here is derived from an EMBL/GenBank/DDBJ whole genome shotgun (WGS) entry which is preliminary data.</text>
</comment>
<feature type="compositionally biased region" description="Basic and acidic residues" evidence="1">
    <location>
        <begin position="8"/>
        <end position="19"/>
    </location>
</feature>
<gene>
    <name evidence="2" type="ORF">C0Q70_04490</name>
</gene>
<sequence>MPRQAADMSRKEKIQDSRFKIKKGKHGCRTNRHRTQRPTAVPPQRSQNPPRSWQTTQAHHQQPADQRAVGEGLAIGVVGEGAAAATGL</sequence>